<reference evidence="1 2" key="1">
    <citation type="submission" date="2020-03" db="EMBL/GenBank/DDBJ databases">
        <title>Genomic Encyclopedia of Type Strains, Phase IV (KMG-IV): sequencing the most valuable type-strain genomes for metagenomic binning, comparative biology and taxonomic classification.</title>
        <authorList>
            <person name="Goeker M."/>
        </authorList>
    </citation>
    <scope>NUCLEOTIDE SEQUENCE [LARGE SCALE GENOMIC DNA]</scope>
    <source>
        <strain evidence="1 2">DSM 22753</strain>
    </source>
</reference>
<sequence length="93" mass="10671">MSDQYAHDPDYGKPPRWSKLYVKHFPAHTDGCSRHAKVIAHDILRSKRSTVRRMLIDAGYEPDHWAQSLEITVVMLWEARAEIARLTQSNGGV</sequence>
<evidence type="ECO:0000313" key="1">
    <source>
        <dbReference type="EMBL" id="NIJ24855.1"/>
    </source>
</evidence>
<protein>
    <submittedName>
        <fullName evidence="1">Uncharacterized protein</fullName>
    </submittedName>
</protein>
<dbReference type="Proteomes" id="UP000788153">
    <property type="component" value="Unassembled WGS sequence"/>
</dbReference>
<comment type="caution">
    <text evidence="1">The sequence shown here is derived from an EMBL/GenBank/DDBJ whole genome shotgun (WGS) entry which is preliminary data.</text>
</comment>
<accession>A0ABX0U2U8</accession>
<name>A0ABX0U2U8_9SPHN</name>
<keyword evidence="2" id="KW-1185">Reference proteome</keyword>
<evidence type="ECO:0000313" key="2">
    <source>
        <dbReference type="Proteomes" id="UP000788153"/>
    </source>
</evidence>
<proteinExistence type="predicted"/>
<dbReference type="RefSeq" id="WP_140047293.1">
    <property type="nucleotide sequence ID" value="NZ_BAAAEV010000001.1"/>
</dbReference>
<organism evidence="1 2">
    <name type="scientific">Sphingomonas japonica</name>
    <dbReference type="NCBI Taxonomy" id="511662"/>
    <lineage>
        <taxon>Bacteria</taxon>
        <taxon>Pseudomonadati</taxon>
        <taxon>Pseudomonadota</taxon>
        <taxon>Alphaproteobacteria</taxon>
        <taxon>Sphingomonadales</taxon>
        <taxon>Sphingomonadaceae</taxon>
        <taxon>Sphingomonas</taxon>
    </lineage>
</organism>
<dbReference type="EMBL" id="JAASQP010000001">
    <property type="protein sequence ID" value="NIJ24855.1"/>
    <property type="molecule type" value="Genomic_DNA"/>
</dbReference>
<gene>
    <name evidence="1" type="ORF">FHT01_002397</name>
</gene>